<dbReference type="Pfam" id="PF03720">
    <property type="entry name" value="UDPG_MGDP_dh_C"/>
    <property type="match status" value="1"/>
</dbReference>
<dbReference type="GO" id="GO:0006065">
    <property type="term" value="P:UDP-glucuronate biosynthetic process"/>
    <property type="evidence" value="ECO:0007669"/>
    <property type="project" value="UniProtKB-UniPathway"/>
</dbReference>
<feature type="binding site" evidence="10">
    <location>
        <position position="268"/>
    </location>
    <ligand>
        <name>substrate</name>
    </ligand>
</feature>
<evidence type="ECO:0000259" key="13">
    <source>
        <dbReference type="SMART" id="SM00984"/>
    </source>
</evidence>
<dbReference type="Pfam" id="PF03721">
    <property type="entry name" value="UDPG_MGDP_dh_N"/>
    <property type="match status" value="1"/>
</dbReference>
<keyword evidence="6 8" id="KW-0520">NAD</keyword>
<dbReference type="SMART" id="SM00984">
    <property type="entry name" value="UDPG_MGDP_dh_C"/>
    <property type="match status" value="1"/>
</dbReference>
<organism evidence="14 15">
    <name type="scientific">Cupriavidus basilensis</name>
    <dbReference type="NCBI Taxonomy" id="68895"/>
    <lineage>
        <taxon>Bacteria</taxon>
        <taxon>Pseudomonadati</taxon>
        <taxon>Pseudomonadota</taxon>
        <taxon>Betaproteobacteria</taxon>
        <taxon>Burkholderiales</taxon>
        <taxon>Burkholderiaceae</taxon>
        <taxon>Cupriavidus</taxon>
    </lineage>
</organism>
<dbReference type="InterPro" id="IPR001732">
    <property type="entry name" value="UDP-Glc/GDP-Man_DH_N"/>
</dbReference>
<evidence type="ECO:0000256" key="11">
    <source>
        <dbReference type="PIRSR" id="PIRSR500134-3"/>
    </source>
</evidence>
<feature type="binding site" evidence="11">
    <location>
        <position position="159"/>
    </location>
    <ligand>
        <name>NAD(+)</name>
        <dbReference type="ChEBI" id="CHEBI:57540"/>
    </ligand>
</feature>
<feature type="binding site" evidence="11">
    <location>
        <position position="339"/>
    </location>
    <ligand>
        <name>NAD(+)</name>
        <dbReference type="ChEBI" id="CHEBI:57540"/>
    </ligand>
</feature>
<evidence type="ECO:0000256" key="12">
    <source>
        <dbReference type="SAM" id="MobiDB-lite"/>
    </source>
</evidence>
<dbReference type="PIRSF" id="PIRSF000124">
    <property type="entry name" value="UDPglc_GDPman_dh"/>
    <property type="match status" value="1"/>
</dbReference>
<comment type="catalytic activity">
    <reaction evidence="7 8">
        <text>UDP-alpha-D-glucose + 2 NAD(+) + H2O = UDP-alpha-D-glucuronate + 2 NADH + 3 H(+)</text>
        <dbReference type="Rhea" id="RHEA:23596"/>
        <dbReference type="ChEBI" id="CHEBI:15377"/>
        <dbReference type="ChEBI" id="CHEBI:15378"/>
        <dbReference type="ChEBI" id="CHEBI:57540"/>
        <dbReference type="ChEBI" id="CHEBI:57945"/>
        <dbReference type="ChEBI" id="CHEBI:58052"/>
        <dbReference type="ChEBI" id="CHEBI:58885"/>
        <dbReference type="EC" id="1.1.1.22"/>
    </reaction>
</comment>
<dbReference type="EC" id="1.1.1.22" evidence="3 8"/>
<dbReference type="SUPFAM" id="SSF48179">
    <property type="entry name" value="6-phosphogluconate dehydrogenase C-terminal domain-like"/>
    <property type="match status" value="1"/>
</dbReference>
<protein>
    <recommendedName>
        <fullName evidence="4 8">UDP-glucose 6-dehydrogenase</fullName>
        <ecNumber evidence="3 8">1.1.1.22</ecNumber>
    </recommendedName>
</protein>
<evidence type="ECO:0000256" key="1">
    <source>
        <dbReference type="ARBA" id="ARBA00004701"/>
    </source>
</evidence>
<evidence type="ECO:0000256" key="10">
    <source>
        <dbReference type="PIRSR" id="PIRSR500134-2"/>
    </source>
</evidence>
<dbReference type="Pfam" id="PF00984">
    <property type="entry name" value="UDPG_MGDP_dh"/>
    <property type="match status" value="1"/>
</dbReference>
<dbReference type="Proteomes" id="UP000031843">
    <property type="component" value="Chromosome secondary"/>
</dbReference>
<feature type="binding site" evidence="10">
    <location>
        <begin position="260"/>
        <end position="264"/>
    </location>
    <ligand>
        <name>substrate</name>
    </ligand>
</feature>
<dbReference type="AlphaFoldDB" id="A0A0C4YQ92"/>
<dbReference type="RefSeq" id="WP_043356219.1">
    <property type="nucleotide sequence ID" value="NZ_CP010537.1"/>
</dbReference>
<dbReference type="InterPro" id="IPR036291">
    <property type="entry name" value="NAD(P)-bd_dom_sf"/>
</dbReference>
<feature type="active site" description="Nucleophile" evidence="9">
    <location>
        <position position="271"/>
    </location>
</feature>
<reference evidence="14 15" key="1">
    <citation type="journal article" date="2015" name="Genome Announc.">
        <title>Complete Genome Sequence of Cupriavidus basilensis 4G11, Isolated from the Oak Ridge Field Research Center Site.</title>
        <authorList>
            <person name="Ray J."/>
            <person name="Waters R.J."/>
            <person name="Skerker J.M."/>
            <person name="Kuehl J.V."/>
            <person name="Price M.N."/>
            <person name="Huang J."/>
            <person name="Chakraborty R."/>
            <person name="Arkin A.P."/>
            <person name="Deutschbauer A."/>
        </authorList>
    </citation>
    <scope>NUCLEOTIDE SEQUENCE [LARGE SCALE GENOMIC DNA]</scope>
    <source>
        <strain evidence="14">4G11</strain>
    </source>
</reference>
<evidence type="ECO:0000256" key="8">
    <source>
        <dbReference type="PIRNR" id="PIRNR000124"/>
    </source>
</evidence>
<keyword evidence="5 8" id="KW-0560">Oxidoreductase</keyword>
<dbReference type="UniPathway" id="UPA00038">
    <property type="reaction ID" value="UER00491"/>
</dbReference>
<evidence type="ECO:0000256" key="6">
    <source>
        <dbReference type="ARBA" id="ARBA00023027"/>
    </source>
</evidence>
<evidence type="ECO:0000313" key="15">
    <source>
        <dbReference type="Proteomes" id="UP000031843"/>
    </source>
</evidence>
<dbReference type="InterPro" id="IPR014026">
    <property type="entry name" value="UDP-Glc/GDP-Man_DH_dimer"/>
</dbReference>
<evidence type="ECO:0000256" key="2">
    <source>
        <dbReference type="ARBA" id="ARBA00006601"/>
    </source>
</evidence>
<feature type="binding site" evidence="11">
    <location>
        <position position="30"/>
    </location>
    <ligand>
        <name>NAD(+)</name>
        <dbReference type="ChEBI" id="CHEBI:57540"/>
    </ligand>
</feature>
<dbReference type="EMBL" id="CP010537">
    <property type="protein sequence ID" value="AJG24179.1"/>
    <property type="molecule type" value="Genomic_DNA"/>
</dbReference>
<comment type="pathway">
    <text evidence="1">Nucleotide-sugar biosynthesis; UDP-alpha-D-glucuronate biosynthesis; UDP-alpha-D-glucuronate from UDP-alpha-D-glucose: step 1/1.</text>
</comment>
<evidence type="ECO:0000256" key="4">
    <source>
        <dbReference type="ARBA" id="ARBA00015132"/>
    </source>
</evidence>
<keyword evidence="15" id="KW-1185">Reference proteome</keyword>
<accession>A0A0C4YQ92</accession>
<dbReference type="InterPro" id="IPR014027">
    <property type="entry name" value="UDP-Glc/GDP-Man_DH_C"/>
</dbReference>
<evidence type="ECO:0000256" key="7">
    <source>
        <dbReference type="ARBA" id="ARBA00047473"/>
    </source>
</evidence>
<dbReference type="SUPFAM" id="SSF51735">
    <property type="entry name" value="NAD(P)-binding Rossmann-fold domains"/>
    <property type="match status" value="1"/>
</dbReference>
<feature type="binding site" evidence="10">
    <location>
        <begin position="156"/>
        <end position="159"/>
    </location>
    <ligand>
        <name>substrate</name>
    </ligand>
</feature>
<evidence type="ECO:0000256" key="5">
    <source>
        <dbReference type="ARBA" id="ARBA00023002"/>
    </source>
</evidence>
<dbReference type="GO" id="GO:0051287">
    <property type="term" value="F:NAD binding"/>
    <property type="evidence" value="ECO:0007669"/>
    <property type="project" value="InterPro"/>
</dbReference>
<comment type="similarity">
    <text evidence="2 8">Belongs to the UDP-glucose/GDP-mannose dehydrogenase family.</text>
</comment>
<dbReference type="GO" id="GO:0000271">
    <property type="term" value="P:polysaccharide biosynthetic process"/>
    <property type="evidence" value="ECO:0007669"/>
    <property type="project" value="InterPro"/>
</dbReference>
<dbReference type="InterPro" id="IPR028357">
    <property type="entry name" value="UDPglc_DH_bac"/>
</dbReference>
<dbReference type="GO" id="GO:0003979">
    <property type="term" value="F:UDP-glucose 6-dehydrogenase activity"/>
    <property type="evidence" value="ECO:0007669"/>
    <property type="project" value="UniProtKB-EC"/>
</dbReference>
<dbReference type="PANTHER" id="PTHR43750">
    <property type="entry name" value="UDP-GLUCOSE 6-DEHYDROGENASE TUAD"/>
    <property type="match status" value="1"/>
</dbReference>
<feature type="region of interest" description="Disordered" evidence="12">
    <location>
        <begin position="456"/>
        <end position="476"/>
    </location>
</feature>
<dbReference type="Gene3D" id="3.40.50.720">
    <property type="entry name" value="NAD(P)-binding Rossmann-like Domain"/>
    <property type="match status" value="2"/>
</dbReference>
<feature type="binding site" evidence="11">
    <location>
        <position position="86"/>
    </location>
    <ligand>
        <name>NAD(+)</name>
        <dbReference type="ChEBI" id="CHEBI:57540"/>
    </ligand>
</feature>
<sequence length="476" mass="51097">MKITIIGSGYVGLVTGTCLAELGNDVLCLDLDVAKISMLNAGEVPIYEPGLKELIQRNHAAGRLQFTSDIEASVQFGDVQFIAVGTPPDEDGSADLRYVVAAARNIGRYMTTPKIVVDKSTVPVGTGAKVRHAIEAQLAERDLPELEFAVVSNPEFLKEGAAIEDFMRPDRIVIGTEPGAAGARAREAMRALYAPFTRNHDRILNMDIASAEFTKYAANAMLATRISFMNELANLADVVGADIELVRQGIGSDPRIGYSFLYAGTGYGGSCFPKDVQALERTAAEYGQTPRILAAVEAVNKEQKRILVQKIVGHYGEDLSGLTFALWGLAFKPNTDDMRAAPSRVVIKELLARGASIQAFDPVAMEEAKKAVYADLAADPAAAARVRFAQDQSAALEGADALVVVTEWKSFRSPDFVALAAALRQPVIFDGRNLYEPAELVGHGFAYYAVGRSSAAPQASSTRSAATRNQYSEVAQ</sequence>
<dbReference type="InterPro" id="IPR017476">
    <property type="entry name" value="UDP-Glc/GDP-Man"/>
</dbReference>
<evidence type="ECO:0000313" key="14">
    <source>
        <dbReference type="EMBL" id="AJG24179.1"/>
    </source>
</evidence>
<feature type="binding site" evidence="11">
    <location>
        <position position="35"/>
    </location>
    <ligand>
        <name>NAD(+)</name>
        <dbReference type="ChEBI" id="CHEBI:57540"/>
    </ligand>
</feature>
<dbReference type="InterPro" id="IPR036220">
    <property type="entry name" value="UDP-Glc/GDP-Man_DH_C_sf"/>
</dbReference>
<evidence type="ECO:0000256" key="3">
    <source>
        <dbReference type="ARBA" id="ARBA00012954"/>
    </source>
</evidence>
<feature type="binding site" evidence="11">
    <location>
        <position position="274"/>
    </location>
    <ligand>
        <name>NAD(+)</name>
        <dbReference type="ChEBI" id="CHEBI:57540"/>
    </ligand>
</feature>
<feature type="binding site" evidence="10">
    <location>
        <position position="215"/>
    </location>
    <ligand>
        <name>substrate</name>
    </ligand>
</feature>
<feature type="domain" description="UDP-glucose/GDP-mannose dehydrogenase C-terminal" evidence="13">
    <location>
        <begin position="325"/>
        <end position="437"/>
    </location>
</feature>
<dbReference type="Gene3D" id="1.20.5.100">
    <property type="entry name" value="Cytochrome c1, transmembrane anchor, C-terminal"/>
    <property type="match status" value="1"/>
</dbReference>
<dbReference type="PIRSF" id="PIRSF500134">
    <property type="entry name" value="UDPglc_DH_bac"/>
    <property type="match status" value="1"/>
</dbReference>
<dbReference type="PANTHER" id="PTHR43750:SF3">
    <property type="entry name" value="UDP-GLUCOSE 6-DEHYDROGENASE TUAD"/>
    <property type="match status" value="1"/>
</dbReference>
<gene>
    <name evidence="14" type="ORF">RR42_s2597</name>
</gene>
<feature type="binding site" evidence="10">
    <location>
        <position position="332"/>
    </location>
    <ligand>
        <name>substrate</name>
    </ligand>
</feature>
<feature type="binding site" evidence="11">
    <location>
        <position position="121"/>
    </location>
    <ligand>
        <name>NAD(+)</name>
        <dbReference type="ChEBI" id="CHEBI:57540"/>
    </ligand>
</feature>
<dbReference type="OrthoDB" id="9803238at2"/>
<dbReference type="InterPro" id="IPR008927">
    <property type="entry name" value="6-PGluconate_DH-like_C_sf"/>
</dbReference>
<dbReference type="SUPFAM" id="SSF52413">
    <property type="entry name" value="UDP-glucose/GDP-mannose dehydrogenase C-terminal domain"/>
    <property type="match status" value="1"/>
</dbReference>
<dbReference type="NCBIfam" id="TIGR03026">
    <property type="entry name" value="NDP-sugDHase"/>
    <property type="match status" value="1"/>
</dbReference>
<proteinExistence type="inferred from homology"/>
<dbReference type="STRING" id="68895.RR42_s2597"/>
<dbReference type="KEGG" id="cbw:RR42_s2597"/>
<evidence type="ECO:0000256" key="9">
    <source>
        <dbReference type="PIRSR" id="PIRSR500134-1"/>
    </source>
</evidence>
<name>A0A0C4YQ92_9BURK</name>